<keyword evidence="1" id="KW-1133">Transmembrane helix</keyword>
<dbReference type="Proteomes" id="UP000643403">
    <property type="component" value="Unassembled WGS sequence"/>
</dbReference>
<evidence type="ECO:0000256" key="1">
    <source>
        <dbReference type="SAM" id="Phobius"/>
    </source>
</evidence>
<protein>
    <recommendedName>
        <fullName evidence="4">Serine/threonine protein kinase</fullName>
    </recommendedName>
</protein>
<keyword evidence="3" id="KW-1185">Reference proteome</keyword>
<reference evidence="3" key="1">
    <citation type="journal article" date="2019" name="Int. J. Syst. Evol. Microbiol.">
        <title>The Global Catalogue of Microorganisms (GCM) 10K type strain sequencing project: providing services to taxonomists for standard genome sequencing and annotation.</title>
        <authorList>
            <consortium name="The Broad Institute Genomics Platform"/>
            <consortium name="The Broad Institute Genome Sequencing Center for Infectious Disease"/>
            <person name="Wu L."/>
            <person name="Ma J."/>
        </authorList>
    </citation>
    <scope>NUCLEOTIDE SEQUENCE [LARGE SCALE GENOMIC DNA]</scope>
    <source>
        <strain evidence="3">KCTC 22558</strain>
    </source>
</reference>
<dbReference type="EMBL" id="BMXY01000002">
    <property type="protein sequence ID" value="GGZ64019.1"/>
    <property type="molecule type" value="Genomic_DNA"/>
</dbReference>
<name>A0ABQ3C1V1_9GAMM</name>
<organism evidence="2 3">
    <name type="scientific">Cognatilysobacter xinjiangensis</name>
    <dbReference type="NCBI Taxonomy" id="546892"/>
    <lineage>
        <taxon>Bacteria</taxon>
        <taxon>Pseudomonadati</taxon>
        <taxon>Pseudomonadota</taxon>
        <taxon>Gammaproteobacteria</taxon>
        <taxon>Lysobacterales</taxon>
        <taxon>Lysobacteraceae</taxon>
        <taxon>Cognatilysobacter</taxon>
    </lineage>
</organism>
<feature type="transmembrane region" description="Helical" evidence="1">
    <location>
        <begin position="130"/>
        <end position="149"/>
    </location>
</feature>
<keyword evidence="1" id="KW-0472">Membrane</keyword>
<accession>A0ABQ3C1V1</accession>
<feature type="transmembrane region" description="Helical" evidence="1">
    <location>
        <begin position="90"/>
        <end position="109"/>
    </location>
</feature>
<evidence type="ECO:0000313" key="2">
    <source>
        <dbReference type="EMBL" id="GGZ64019.1"/>
    </source>
</evidence>
<dbReference type="RefSeq" id="WP_189448977.1">
    <property type="nucleotide sequence ID" value="NZ_BMXY01000002.1"/>
</dbReference>
<feature type="transmembrane region" description="Helical" evidence="1">
    <location>
        <begin position="47"/>
        <end position="70"/>
    </location>
</feature>
<evidence type="ECO:0008006" key="4">
    <source>
        <dbReference type="Google" id="ProtNLM"/>
    </source>
</evidence>
<comment type="caution">
    <text evidence="2">The sequence shown here is derived from an EMBL/GenBank/DDBJ whole genome shotgun (WGS) entry which is preliminary data.</text>
</comment>
<proteinExistence type="predicted"/>
<feature type="transmembrane region" description="Helical" evidence="1">
    <location>
        <begin position="161"/>
        <end position="180"/>
    </location>
</feature>
<gene>
    <name evidence="2" type="ORF">GCM10008101_17000</name>
</gene>
<keyword evidence="1" id="KW-0812">Transmembrane</keyword>
<sequence length="219" mass="24948">MNADTEFDTLRREWREMQDRLAAQQALNLQLLTENRIERARSRLRPLLAGQVLQVMVGGLCTVFFARFWIAHMDEWRALVSGLLMHGWSVALLLSAVVEILLVLRINYAQPVLTIQKYLGVLQFWRTRRAPLLGLAFWVLWLPLMEVLLKYFTGADVAAGFLWANVAVGVVGFVATLWMFRRLQRRGHRIVDAIDADNRGCGIDGATALLADIRRFEAG</sequence>
<evidence type="ECO:0000313" key="3">
    <source>
        <dbReference type="Proteomes" id="UP000643403"/>
    </source>
</evidence>